<dbReference type="GO" id="GO:0009897">
    <property type="term" value="C:external side of plasma membrane"/>
    <property type="evidence" value="ECO:0007669"/>
    <property type="project" value="TreeGrafter"/>
</dbReference>
<evidence type="ECO:0000313" key="12">
    <source>
        <dbReference type="Ensembl" id="ENSDCDP00010051731.1"/>
    </source>
</evidence>
<dbReference type="PRINTS" id="PR00657">
    <property type="entry name" value="CCCHEMOKINER"/>
</dbReference>
<sequence length="372" mass="41616">MIFNQELRGGEDDTHGFEGLDFENYDEANTTISTDGYTCEEEDTNLALFHVAFVPVIYTLVFLLGLAGNSLMLIVLLQRLGHLRVTEIYLLHLALADLLFLFTFPFVVTQVAVGWVFGEFLCKITGLLRCLNLLCGSLLLACISFDRYLAVVHAIPSLHSRQPRIVHLTCVVLWALCLGLSVPDAVFRAVTESNDTNTHLFCFYKGIESNNWILVSRILTHVFGFFLPMVIMSYCYSAVVLTLCRSQRSLEKQGAIRLALLLTVVFCLCWFPFNLARLLSTLVQMGPLSDISCESRIMLKQALSVTECIGDTHCCLNPILYAFIGVRFRNDLLQLLAKWGCICIKAPALRSKNQSRASISEGITLTTSSNFI</sequence>
<dbReference type="RefSeq" id="XP_028816975.1">
    <property type="nucleotide sequence ID" value="XM_028961142.1"/>
</dbReference>
<evidence type="ECO:0000259" key="11">
    <source>
        <dbReference type="PROSITE" id="PS50262"/>
    </source>
</evidence>
<dbReference type="GeneID" id="114768827"/>
<accession>A0AAY4E4A6</accession>
<dbReference type="GeneTree" id="ENSGT01050000244848"/>
<dbReference type="InterPro" id="IPR050119">
    <property type="entry name" value="CCR1-9-like"/>
</dbReference>
<gene>
    <name evidence="12" type="primary">CXCR5</name>
</gene>
<dbReference type="SUPFAM" id="SSF81321">
    <property type="entry name" value="Family A G protein-coupled receptor-like"/>
    <property type="match status" value="1"/>
</dbReference>
<evidence type="ECO:0000256" key="9">
    <source>
        <dbReference type="RuleBase" id="RU000688"/>
    </source>
</evidence>
<keyword evidence="5 9" id="KW-0297">G-protein coupled receptor</keyword>
<dbReference type="PRINTS" id="PR00237">
    <property type="entry name" value="GPCRRHODOPSN"/>
</dbReference>
<reference evidence="12" key="2">
    <citation type="submission" date="2025-08" db="UniProtKB">
        <authorList>
            <consortium name="Ensembl"/>
        </authorList>
    </citation>
    <scope>IDENTIFICATION</scope>
</reference>
<evidence type="ECO:0000256" key="4">
    <source>
        <dbReference type="ARBA" id="ARBA00022989"/>
    </source>
</evidence>
<dbReference type="PROSITE" id="PS50262">
    <property type="entry name" value="G_PROTEIN_RECEP_F1_2"/>
    <property type="match status" value="1"/>
</dbReference>
<reference evidence="12" key="3">
    <citation type="submission" date="2025-09" db="UniProtKB">
        <authorList>
            <consortium name="Ensembl"/>
        </authorList>
    </citation>
    <scope>IDENTIFICATION</scope>
</reference>
<dbReference type="PANTHER" id="PTHR10489:SF618">
    <property type="entry name" value="C-X-C CHEMOKINE RECEPTOR TYPE 5"/>
    <property type="match status" value="1"/>
</dbReference>
<reference evidence="12 13" key="1">
    <citation type="submission" date="2020-06" db="EMBL/GenBank/DDBJ databases">
        <authorList>
            <consortium name="Wellcome Sanger Institute Data Sharing"/>
        </authorList>
    </citation>
    <scope>NUCLEOTIDE SEQUENCE [LARGE SCALE GENOMIC DNA]</scope>
</reference>
<evidence type="ECO:0000313" key="13">
    <source>
        <dbReference type="Proteomes" id="UP000694580"/>
    </source>
</evidence>
<evidence type="ECO:0000256" key="2">
    <source>
        <dbReference type="ARBA" id="ARBA00022475"/>
    </source>
</evidence>
<feature type="transmembrane region" description="Helical" evidence="10">
    <location>
        <begin position="255"/>
        <end position="273"/>
    </location>
</feature>
<evidence type="ECO:0000256" key="6">
    <source>
        <dbReference type="ARBA" id="ARBA00023136"/>
    </source>
</evidence>
<feature type="transmembrane region" description="Helical" evidence="10">
    <location>
        <begin position="124"/>
        <end position="145"/>
    </location>
</feature>
<dbReference type="InterPro" id="IPR017452">
    <property type="entry name" value="GPCR_Rhodpsn_7TM"/>
</dbReference>
<protein>
    <recommendedName>
        <fullName evidence="11">G-protein coupled receptors family 1 profile domain-containing protein</fullName>
    </recommendedName>
</protein>
<dbReference type="GO" id="GO:0007204">
    <property type="term" value="P:positive regulation of cytosolic calcium ion concentration"/>
    <property type="evidence" value="ECO:0007669"/>
    <property type="project" value="TreeGrafter"/>
</dbReference>
<comment type="similarity">
    <text evidence="9">Belongs to the G-protein coupled receptor 1 family.</text>
</comment>
<organism evidence="12 13">
    <name type="scientific">Denticeps clupeoides</name>
    <name type="common">denticle herring</name>
    <dbReference type="NCBI Taxonomy" id="299321"/>
    <lineage>
        <taxon>Eukaryota</taxon>
        <taxon>Metazoa</taxon>
        <taxon>Chordata</taxon>
        <taxon>Craniata</taxon>
        <taxon>Vertebrata</taxon>
        <taxon>Euteleostomi</taxon>
        <taxon>Actinopterygii</taxon>
        <taxon>Neopterygii</taxon>
        <taxon>Teleostei</taxon>
        <taxon>Clupei</taxon>
        <taxon>Clupeiformes</taxon>
        <taxon>Denticipitoidei</taxon>
        <taxon>Denticipitidae</taxon>
        <taxon>Denticeps</taxon>
    </lineage>
</organism>
<evidence type="ECO:0000256" key="10">
    <source>
        <dbReference type="SAM" id="Phobius"/>
    </source>
</evidence>
<evidence type="ECO:0000256" key="8">
    <source>
        <dbReference type="ARBA" id="ARBA00023224"/>
    </source>
</evidence>
<keyword evidence="8 9" id="KW-0807">Transducer</keyword>
<keyword evidence="7 9" id="KW-0675">Receptor</keyword>
<feature type="transmembrane region" description="Helical" evidence="10">
    <location>
        <begin position="218"/>
        <end position="243"/>
    </location>
</feature>
<name>A0AAY4E4A6_9TELE</name>
<dbReference type="PROSITE" id="PS00237">
    <property type="entry name" value="G_PROTEIN_RECEP_F1_1"/>
    <property type="match status" value="1"/>
</dbReference>
<evidence type="ECO:0000256" key="1">
    <source>
        <dbReference type="ARBA" id="ARBA00004651"/>
    </source>
</evidence>
<keyword evidence="4 10" id="KW-1133">Transmembrane helix</keyword>
<dbReference type="Pfam" id="PF00001">
    <property type="entry name" value="7tm_1"/>
    <property type="match status" value="1"/>
</dbReference>
<keyword evidence="6 10" id="KW-0472">Membrane</keyword>
<feature type="transmembrane region" description="Helical" evidence="10">
    <location>
        <begin position="56"/>
        <end position="77"/>
    </location>
</feature>
<keyword evidence="13" id="KW-1185">Reference proteome</keyword>
<keyword evidence="2" id="KW-1003">Cell membrane</keyword>
<evidence type="ECO:0000256" key="7">
    <source>
        <dbReference type="ARBA" id="ARBA00023170"/>
    </source>
</evidence>
<feature type="domain" description="G-protein coupled receptors family 1 profile" evidence="11">
    <location>
        <begin position="68"/>
        <end position="321"/>
    </location>
</feature>
<evidence type="ECO:0000256" key="3">
    <source>
        <dbReference type="ARBA" id="ARBA00022692"/>
    </source>
</evidence>
<dbReference type="Ensembl" id="ENSDCDT00010062200.1">
    <property type="protein sequence ID" value="ENSDCDP00010051731.1"/>
    <property type="gene ID" value="ENSDCDG00010030418.1"/>
</dbReference>
<dbReference type="GO" id="GO:0006955">
    <property type="term" value="P:immune response"/>
    <property type="evidence" value="ECO:0007669"/>
    <property type="project" value="TreeGrafter"/>
</dbReference>
<comment type="subcellular location">
    <subcellularLocation>
        <location evidence="1">Cell membrane</location>
        <topology evidence="1">Multi-pass membrane protein</topology>
    </subcellularLocation>
</comment>
<evidence type="ECO:0000256" key="5">
    <source>
        <dbReference type="ARBA" id="ARBA00023040"/>
    </source>
</evidence>
<dbReference type="Gene3D" id="1.20.1070.10">
    <property type="entry name" value="Rhodopsin 7-helix transmembrane proteins"/>
    <property type="match status" value="1"/>
</dbReference>
<feature type="transmembrane region" description="Helical" evidence="10">
    <location>
        <begin position="89"/>
        <end position="118"/>
    </location>
</feature>
<dbReference type="GO" id="GO:0019957">
    <property type="term" value="F:C-C chemokine binding"/>
    <property type="evidence" value="ECO:0007669"/>
    <property type="project" value="TreeGrafter"/>
</dbReference>
<keyword evidence="3 9" id="KW-0812">Transmembrane</keyword>
<dbReference type="PANTHER" id="PTHR10489">
    <property type="entry name" value="CELL ADHESION MOLECULE"/>
    <property type="match status" value="1"/>
</dbReference>
<dbReference type="InterPro" id="IPR000355">
    <property type="entry name" value="Chemokine_rcpt"/>
</dbReference>
<dbReference type="AlphaFoldDB" id="A0AAY4E4A6"/>
<dbReference type="GO" id="GO:0019722">
    <property type="term" value="P:calcium-mediated signaling"/>
    <property type="evidence" value="ECO:0007669"/>
    <property type="project" value="TreeGrafter"/>
</dbReference>
<feature type="transmembrane region" description="Helical" evidence="10">
    <location>
        <begin position="165"/>
        <end position="182"/>
    </location>
</feature>
<proteinExistence type="inferred from homology"/>
<dbReference type="Proteomes" id="UP000694580">
    <property type="component" value="Chromosome 19"/>
</dbReference>
<dbReference type="GO" id="GO:0016493">
    <property type="term" value="F:C-C chemokine receptor activity"/>
    <property type="evidence" value="ECO:0007669"/>
    <property type="project" value="TreeGrafter"/>
</dbReference>
<dbReference type="InterPro" id="IPR000276">
    <property type="entry name" value="GPCR_Rhodpsn"/>
</dbReference>
<dbReference type="GO" id="GO:0060326">
    <property type="term" value="P:cell chemotaxis"/>
    <property type="evidence" value="ECO:0007669"/>
    <property type="project" value="TreeGrafter"/>
</dbReference>